<evidence type="ECO:0000256" key="2">
    <source>
        <dbReference type="ARBA" id="ARBA00023315"/>
    </source>
</evidence>
<evidence type="ECO:0000313" key="5">
    <source>
        <dbReference type="Proteomes" id="UP000253153"/>
    </source>
</evidence>
<evidence type="ECO:0000313" key="4">
    <source>
        <dbReference type="EMBL" id="RBR04598.1"/>
    </source>
</evidence>
<keyword evidence="5" id="KW-1185">Reference proteome</keyword>
<name>A0A366QK23_9HYPO</name>
<dbReference type="AlphaFoldDB" id="A0A366QK23"/>
<keyword evidence="1" id="KW-0808">Transferase</keyword>
<dbReference type="EMBL" id="QKXC01000413">
    <property type="protein sequence ID" value="RBR04598.1"/>
    <property type="molecule type" value="Genomic_DNA"/>
</dbReference>
<dbReference type="CDD" id="cd04301">
    <property type="entry name" value="NAT_SF"/>
    <property type="match status" value="1"/>
</dbReference>
<dbReference type="GeneID" id="42000943"/>
<evidence type="ECO:0000259" key="3">
    <source>
        <dbReference type="PROSITE" id="PS51186"/>
    </source>
</evidence>
<dbReference type="InterPro" id="IPR050832">
    <property type="entry name" value="Bact_Acetyltransf"/>
</dbReference>
<dbReference type="PANTHER" id="PTHR43877:SF2">
    <property type="entry name" value="AMINOALKYLPHOSPHONATE N-ACETYLTRANSFERASE-RELATED"/>
    <property type="match status" value="1"/>
</dbReference>
<dbReference type="GO" id="GO:0016747">
    <property type="term" value="F:acyltransferase activity, transferring groups other than amino-acyl groups"/>
    <property type="evidence" value="ECO:0007669"/>
    <property type="project" value="InterPro"/>
</dbReference>
<comment type="caution">
    <text evidence="4">The sequence shown here is derived from an EMBL/GenBank/DDBJ whole genome shotgun (WGS) entry which is preliminary data.</text>
</comment>
<dbReference type="Pfam" id="PF00583">
    <property type="entry name" value="Acetyltransf_1"/>
    <property type="match status" value="1"/>
</dbReference>
<dbReference type="SUPFAM" id="SSF55729">
    <property type="entry name" value="Acyl-CoA N-acyltransferases (Nat)"/>
    <property type="match status" value="1"/>
</dbReference>
<proteinExistence type="predicted"/>
<feature type="domain" description="N-acetyltransferase" evidence="3">
    <location>
        <begin position="11"/>
        <end position="163"/>
    </location>
</feature>
<dbReference type="PANTHER" id="PTHR43877">
    <property type="entry name" value="AMINOALKYLPHOSPHONATE N-ACETYLTRANSFERASE-RELATED-RELATED"/>
    <property type="match status" value="1"/>
</dbReference>
<dbReference type="PROSITE" id="PS51186">
    <property type="entry name" value="GNAT"/>
    <property type="match status" value="1"/>
</dbReference>
<keyword evidence="2" id="KW-0012">Acyltransferase</keyword>
<dbReference type="InterPro" id="IPR016181">
    <property type="entry name" value="Acyl_CoA_acyltransferase"/>
</dbReference>
<accession>A0A366QK23</accession>
<gene>
    <name evidence="4" type="ORF">FIESC28_11525</name>
</gene>
<dbReference type="Proteomes" id="UP000253153">
    <property type="component" value="Unassembled WGS sequence"/>
</dbReference>
<dbReference type="RefSeq" id="XP_031010285.1">
    <property type="nucleotide sequence ID" value="XM_031165647.1"/>
</dbReference>
<sequence length="163" mass="18552">MDDPPFTSPGLSLKRAEATDIPSIQSIINEAYSKYIPRMNKPPAPMSTDYQALLTSPAYTIFVLRSSDEDIVGAFVLYHEENAKDLRINNMVVDPKAQGRGYGRVLMQYAEDLANWRGCTALTLYTNVAMVENLVLYPKMGFVEIERRTEDGFQRVYFRKELV</sequence>
<protein>
    <recommendedName>
        <fullName evidence="3">N-acetyltransferase domain-containing protein</fullName>
    </recommendedName>
</protein>
<dbReference type="OrthoDB" id="329272at2759"/>
<reference evidence="4 5" key="1">
    <citation type="submission" date="2018-06" db="EMBL/GenBank/DDBJ databases">
        <title>Fusarium incarnatum-equiseti species complex species 28.</title>
        <authorList>
            <person name="Gardiner D.M."/>
        </authorList>
    </citation>
    <scope>NUCLEOTIDE SEQUENCE [LARGE SCALE GENOMIC DNA]</scope>
    <source>
        <strain evidence="4 5">FIESC_28</strain>
    </source>
</reference>
<dbReference type="InterPro" id="IPR000182">
    <property type="entry name" value="GNAT_dom"/>
</dbReference>
<evidence type="ECO:0000256" key="1">
    <source>
        <dbReference type="ARBA" id="ARBA00022679"/>
    </source>
</evidence>
<dbReference type="Gene3D" id="3.40.630.30">
    <property type="match status" value="1"/>
</dbReference>
<organism evidence="4 5">
    <name type="scientific">Fusarium coffeatum</name>
    <dbReference type="NCBI Taxonomy" id="231269"/>
    <lineage>
        <taxon>Eukaryota</taxon>
        <taxon>Fungi</taxon>
        <taxon>Dikarya</taxon>
        <taxon>Ascomycota</taxon>
        <taxon>Pezizomycotina</taxon>
        <taxon>Sordariomycetes</taxon>
        <taxon>Hypocreomycetidae</taxon>
        <taxon>Hypocreales</taxon>
        <taxon>Nectriaceae</taxon>
        <taxon>Fusarium</taxon>
        <taxon>Fusarium incarnatum-equiseti species complex</taxon>
    </lineage>
</organism>